<evidence type="ECO:0000313" key="2">
    <source>
        <dbReference type="Proteomes" id="UP000271098"/>
    </source>
</evidence>
<dbReference type="AlphaFoldDB" id="A0A183DEC3"/>
<dbReference type="Proteomes" id="UP000271098">
    <property type="component" value="Unassembled WGS sequence"/>
</dbReference>
<gene>
    <name evidence="1" type="ORF">GPUH_LOCUS7061</name>
</gene>
<evidence type="ECO:0000313" key="1">
    <source>
        <dbReference type="EMBL" id="VDK57068.1"/>
    </source>
</evidence>
<proteinExistence type="predicted"/>
<accession>A0A183DEC3</accession>
<reference evidence="3" key="1">
    <citation type="submission" date="2016-06" db="UniProtKB">
        <authorList>
            <consortium name="WormBaseParasite"/>
        </authorList>
    </citation>
    <scope>IDENTIFICATION</scope>
</reference>
<dbReference type="EMBL" id="UYRT01017619">
    <property type="protein sequence ID" value="VDK57068.1"/>
    <property type="molecule type" value="Genomic_DNA"/>
</dbReference>
<protein>
    <submittedName>
        <fullName evidence="3">Aha1_N domain-containing protein</fullName>
    </submittedName>
</protein>
<name>A0A183DEC3_9BILA</name>
<organism evidence="3">
    <name type="scientific">Gongylonema pulchrum</name>
    <dbReference type="NCBI Taxonomy" id="637853"/>
    <lineage>
        <taxon>Eukaryota</taxon>
        <taxon>Metazoa</taxon>
        <taxon>Ecdysozoa</taxon>
        <taxon>Nematoda</taxon>
        <taxon>Chromadorea</taxon>
        <taxon>Rhabditida</taxon>
        <taxon>Spirurina</taxon>
        <taxon>Spiruromorpha</taxon>
        <taxon>Spiruroidea</taxon>
        <taxon>Gongylonematidae</taxon>
        <taxon>Gongylonema</taxon>
    </lineage>
</organism>
<reference evidence="1 2" key="2">
    <citation type="submission" date="2018-11" db="EMBL/GenBank/DDBJ databases">
        <authorList>
            <consortium name="Pathogen Informatics"/>
        </authorList>
    </citation>
    <scope>NUCLEOTIDE SEQUENCE [LARGE SCALE GENOMIC DNA]</scope>
</reference>
<keyword evidence="2" id="KW-1185">Reference proteome</keyword>
<sequence>MTRGLTFKVEICSEPWEDGLEEWSRKQNNLRGVLRSVLDGKSVVDDEDREANPGWNAPSGPVRLQVFALFVLQRDRKESK</sequence>
<dbReference type="WBParaSite" id="GPUH_0000707301-mRNA-1">
    <property type="protein sequence ID" value="GPUH_0000707301-mRNA-1"/>
    <property type="gene ID" value="GPUH_0000707301"/>
</dbReference>
<evidence type="ECO:0000313" key="3">
    <source>
        <dbReference type="WBParaSite" id="GPUH_0000707301-mRNA-1"/>
    </source>
</evidence>